<evidence type="ECO:0000313" key="2">
    <source>
        <dbReference type="Proteomes" id="UP000033562"/>
    </source>
</evidence>
<keyword evidence="2" id="KW-1185">Reference proteome</keyword>
<accession>A0A0F3NN92</accession>
<comment type="caution">
    <text evidence="1">The sequence shown here is derived from an EMBL/GenBank/DDBJ whole genome shotgun (WGS) entry which is preliminary data.</text>
</comment>
<reference evidence="1 2" key="1">
    <citation type="submission" date="2015-02" db="EMBL/GenBank/DDBJ databases">
        <title>Genome Sequencing of Rickettsiales.</title>
        <authorList>
            <person name="Daugherty S.C."/>
            <person name="Su Q."/>
            <person name="Abolude K."/>
            <person name="Beier-Sexton M."/>
            <person name="Carlyon J.A."/>
            <person name="Carter R."/>
            <person name="Day N.P."/>
            <person name="Dumler S.J."/>
            <person name="Dyachenko V."/>
            <person name="Godinez A."/>
            <person name="Kurtti T.J."/>
            <person name="Lichay M."/>
            <person name="Mullins K.E."/>
            <person name="Ott S."/>
            <person name="Pappas-Brown V."/>
            <person name="Paris D.H."/>
            <person name="Patel P."/>
            <person name="Richards A.L."/>
            <person name="Sadzewicz L."/>
            <person name="Sears K."/>
            <person name="Seidman D."/>
            <person name="Sengamalay N."/>
            <person name="Stenos J."/>
            <person name="Tallon L.J."/>
            <person name="Vincent G."/>
            <person name="Fraser C.M."/>
            <person name="Munderloh U."/>
            <person name="Dunning-Hotopp J.C."/>
        </authorList>
    </citation>
    <scope>NUCLEOTIDE SEQUENCE [LARGE SCALE GENOMIC DNA]</scope>
    <source>
        <strain evidence="1 2">RAC413</strain>
    </source>
</reference>
<proteinExistence type="predicted"/>
<dbReference type="STRING" id="1359163.NLO413_0923"/>
<dbReference type="EMBL" id="LANX01000001">
    <property type="protein sequence ID" value="KJV69530.1"/>
    <property type="molecule type" value="Genomic_DNA"/>
</dbReference>
<gene>
    <name evidence="1" type="ORF">NLO413_0923</name>
</gene>
<protein>
    <submittedName>
        <fullName evidence="1">Uncharacterized protein</fullName>
    </submittedName>
</protein>
<name>A0A0F3NN92_9RICK</name>
<dbReference type="AlphaFoldDB" id="A0A0F3NN92"/>
<organism evidence="1 2">
    <name type="scientific">Candidatus Neoehrlichia procyonis str. RAC413</name>
    <dbReference type="NCBI Taxonomy" id="1359163"/>
    <lineage>
        <taxon>Bacteria</taxon>
        <taxon>Pseudomonadati</taxon>
        <taxon>Pseudomonadota</taxon>
        <taxon>Alphaproteobacteria</taxon>
        <taxon>Rickettsiales</taxon>
        <taxon>Anaplasmataceae</taxon>
        <taxon>Candidatus Neoehrlichia</taxon>
    </lineage>
</organism>
<evidence type="ECO:0000313" key="1">
    <source>
        <dbReference type="EMBL" id="KJV69530.1"/>
    </source>
</evidence>
<sequence>MYCLSRGDTINDIFDKNLDLHIKRIKNRSLANKSSINGLI</sequence>
<dbReference type="Proteomes" id="UP000033562">
    <property type="component" value="Unassembled WGS sequence"/>
</dbReference>